<gene>
    <name evidence="8" type="ORF">QE152_g36582</name>
</gene>
<accession>A0AAW1ICA5</accession>
<feature type="chain" id="PRO_5044002120" evidence="7">
    <location>
        <begin position="17"/>
        <end position="495"/>
    </location>
</feature>
<dbReference type="GO" id="GO:0005975">
    <property type="term" value="P:carbohydrate metabolic process"/>
    <property type="evidence" value="ECO:0007669"/>
    <property type="project" value="InterPro"/>
</dbReference>
<keyword evidence="7" id="KW-0732">Signal</keyword>
<keyword evidence="5" id="KW-0326">Glycosidase</keyword>
<dbReference type="PANTHER" id="PTHR10353:SF36">
    <property type="entry name" value="LP05116P"/>
    <property type="match status" value="1"/>
</dbReference>
<dbReference type="InterPro" id="IPR001360">
    <property type="entry name" value="Glyco_hydro_1"/>
</dbReference>
<evidence type="ECO:0000313" key="9">
    <source>
        <dbReference type="Proteomes" id="UP001458880"/>
    </source>
</evidence>
<evidence type="ECO:0000256" key="5">
    <source>
        <dbReference type="ARBA" id="ARBA00023295"/>
    </source>
</evidence>
<dbReference type="FunFam" id="3.20.20.80:FF:000013">
    <property type="entry name" value="lactase-phlorizin hydrolase"/>
    <property type="match status" value="1"/>
</dbReference>
<organism evidence="8 9">
    <name type="scientific">Popillia japonica</name>
    <name type="common">Japanese beetle</name>
    <dbReference type="NCBI Taxonomy" id="7064"/>
    <lineage>
        <taxon>Eukaryota</taxon>
        <taxon>Metazoa</taxon>
        <taxon>Ecdysozoa</taxon>
        <taxon>Arthropoda</taxon>
        <taxon>Hexapoda</taxon>
        <taxon>Insecta</taxon>
        <taxon>Pterygota</taxon>
        <taxon>Neoptera</taxon>
        <taxon>Endopterygota</taxon>
        <taxon>Coleoptera</taxon>
        <taxon>Polyphaga</taxon>
        <taxon>Scarabaeiformia</taxon>
        <taxon>Scarabaeidae</taxon>
        <taxon>Rutelinae</taxon>
        <taxon>Popillia</taxon>
    </lineage>
</organism>
<dbReference type="PRINTS" id="PR00131">
    <property type="entry name" value="GLHYDRLASE1"/>
</dbReference>
<proteinExistence type="inferred from homology"/>
<dbReference type="PROSITE" id="PS00653">
    <property type="entry name" value="GLYCOSYL_HYDROL_F1_2"/>
    <property type="match status" value="1"/>
</dbReference>
<dbReference type="Proteomes" id="UP001458880">
    <property type="component" value="Unassembled WGS sequence"/>
</dbReference>
<evidence type="ECO:0000256" key="7">
    <source>
        <dbReference type="SAM" id="SignalP"/>
    </source>
</evidence>
<dbReference type="Gene3D" id="3.20.20.80">
    <property type="entry name" value="Glycosidases"/>
    <property type="match status" value="1"/>
</dbReference>
<dbReference type="GO" id="GO:0008422">
    <property type="term" value="F:beta-glucosidase activity"/>
    <property type="evidence" value="ECO:0007669"/>
    <property type="project" value="TreeGrafter"/>
</dbReference>
<comment type="similarity">
    <text evidence="1 6">Belongs to the glycosyl hydrolase 1 family.</text>
</comment>
<comment type="subunit">
    <text evidence="2">Homodimer.</text>
</comment>
<evidence type="ECO:0000313" key="8">
    <source>
        <dbReference type="EMBL" id="KAK9687272.1"/>
    </source>
</evidence>
<protein>
    <submittedName>
        <fullName evidence="8">Glycosyl hydrolase family 1</fullName>
    </submittedName>
</protein>
<keyword evidence="4" id="KW-0325">Glycoprotein</keyword>
<dbReference type="InterPro" id="IPR017853">
    <property type="entry name" value="GH"/>
</dbReference>
<keyword evidence="9" id="KW-1185">Reference proteome</keyword>
<dbReference type="PANTHER" id="PTHR10353">
    <property type="entry name" value="GLYCOSYL HYDROLASE"/>
    <property type="match status" value="1"/>
</dbReference>
<dbReference type="AlphaFoldDB" id="A0AAW1ICA5"/>
<dbReference type="Pfam" id="PF00232">
    <property type="entry name" value="Glyco_hydro_1"/>
    <property type="match status" value="1"/>
</dbReference>
<evidence type="ECO:0000256" key="2">
    <source>
        <dbReference type="ARBA" id="ARBA00011738"/>
    </source>
</evidence>
<dbReference type="SUPFAM" id="SSF51445">
    <property type="entry name" value="(Trans)glycosidases"/>
    <property type="match status" value="1"/>
</dbReference>
<evidence type="ECO:0000256" key="1">
    <source>
        <dbReference type="ARBA" id="ARBA00010838"/>
    </source>
</evidence>
<sequence length="495" mass="56718">MNFVTLTLFLVYQVHALSFPENFKFGFATASYQIEGGWNASGKGPNIWDWYTHTYPTRIADLTNGDVACDSYHKIATDVQLLKNIKADFYRFSISWARIFPNGQPNNINPDGVRYYNELINLLLSNNIKPIVTMYHWDLPLGLHQLGGWPNIALVDYFVDYADKLFSLFGDRVKTWITFNEPSQICEFGYSRGFLAPGYTQLGIGNYMCGRTLLIAHAKAYRLYEKKYKQHQKGLVGMTVHAVWFEPAAEGKTYAEAADISLQFMFGWWEHPIYKGDYPPVMRKQINYLSAQQNFTKSRLPYFTKDEIKLIKGTADFLGLNYYTSFLCSPLDSSAVQNPLLSPDSNVTCYQPSSWQSTASSWMKVTPWGFRKILNWIKKEYGNPKVLVTENGYSDTGELQDCNRVNFLNDYLTELLNAIKKDGCNVQGYAAWSLLDNFEWGSGYMQKFGLHYVNFSDPNRARTPKMSAYVLRNIIKTKKIDTTFTPQGFKACPPS</sequence>
<name>A0AAW1ICA5_POPJA</name>
<comment type="caution">
    <text evidence="8">The sequence shown here is derived from an EMBL/GenBank/DDBJ whole genome shotgun (WGS) entry which is preliminary data.</text>
</comment>
<evidence type="ECO:0000256" key="4">
    <source>
        <dbReference type="ARBA" id="ARBA00023180"/>
    </source>
</evidence>
<keyword evidence="3 8" id="KW-0378">Hydrolase</keyword>
<dbReference type="EMBL" id="JASPKY010000654">
    <property type="protein sequence ID" value="KAK9687272.1"/>
    <property type="molecule type" value="Genomic_DNA"/>
</dbReference>
<evidence type="ECO:0000256" key="3">
    <source>
        <dbReference type="ARBA" id="ARBA00022801"/>
    </source>
</evidence>
<evidence type="ECO:0000256" key="6">
    <source>
        <dbReference type="RuleBase" id="RU003690"/>
    </source>
</evidence>
<reference evidence="8 9" key="1">
    <citation type="journal article" date="2024" name="BMC Genomics">
        <title>De novo assembly and annotation of Popillia japonica's genome with initial clues to its potential as an invasive pest.</title>
        <authorList>
            <person name="Cucini C."/>
            <person name="Boschi S."/>
            <person name="Funari R."/>
            <person name="Cardaioli E."/>
            <person name="Iannotti N."/>
            <person name="Marturano G."/>
            <person name="Paoli F."/>
            <person name="Bruttini M."/>
            <person name="Carapelli A."/>
            <person name="Frati F."/>
            <person name="Nardi F."/>
        </authorList>
    </citation>
    <scope>NUCLEOTIDE SEQUENCE [LARGE SCALE GENOMIC DNA]</scope>
    <source>
        <strain evidence="8">DMR45628</strain>
    </source>
</reference>
<feature type="signal peptide" evidence="7">
    <location>
        <begin position="1"/>
        <end position="16"/>
    </location>
</feature>
<dbReference type="InterPro" id="IPR033132">
    <property type="entry name" value="GH_1_N_CS"/>
</dbReference>